<gene>
    <name evidence="2" type="ORF">HOLleu_13204</name>
</gene>
<dbReference type="InterPro" id="IPR005331">
    <property type="entry name" value="Sulfotransferase"/>
</dbReference>
<dbReference type="Gene3D" id="3.40.50.300">
    <property type="entry name" value="P-loop containing nucleotide triphosphate hydrolases"/>
    <property type="match status" value="1"/>
</dbReference>
<keyword evidence="1" id="KW-0472">Membrane</keyword>
<evidence type="ECO:0000313" key="3">
    <source>
        <dbReference type="Proteomes" id="UP001152320"/>
    </source>
</evidence>
<comment type="caution">
    <text evidence="2">The sequence shown here is derived from an EMBL/GenBank/DDBJ whole genome shotgun (WGS) entry which is preliminary data.</text>
</comment>
<accession>A0A9Q1CC62</accession>
<keyword evidence="1" id="KW-0812">Transmembrane</keyword>
<name>A0A9Q1CC62_HOLLE</name>
<dbReference type="GO" id="GO:0008146">
    <property type="term" value="F:sulfotransferase activity"/>
    <property type="evidence" value="ECO:0007669"/>
    <property type="project" value="InterPro"/>
</dbReference>
<evidence type="ECO:0000313" key="2">
    <source>
        <dbReference type="EMBL" id="KAJ8042201.1"/>
    </source>
</evidence>
<dbReference type="Pfam" id="PF03567">
    <property type="entry name" value="Sulfotransfer_2"/>
    <property type="match status" value="1"/>
</dbReference>
<dbReference type="GO" id="GO:0016020">
    <property type="term" value="C:membrane"/>
    <property type="evidence" value="ECO:0007669"/>
    <property type="project" value="InterPro"/>
</dbReference>
<protein>
    <submittedName>
        <fullName evidence="2">Uncharacterized protein</fullName>
    </submittedName>
</protein>
<reference evidence="2" key="1">
    <citation type="submission" date="2021-10" db="EMBL/GenBank/DDBJ databases">
        <title>Tropical sea cucumber genome reveals ecological adaptation and Cuvierian tubules defense mechanism.</title>
        <authorList>
            <person name="Chen T."/>
        </authorList>
    </citation>
    <scope>NUCLEOTIDE SEQUENCE</scope>
    <source>
        <strain evidence="2">Nanhai2018</strain>
        <tissue evidence="2">Muscle</tissue>
    </source>
</reference>
<keyword evidence="3" id="KW-1185">Reference proteome</keyword>
<dbReference type="AlphaFoldDB" id="A0A9Q1CC62"/>
<proteinExistence type="predicted"/>
<dbReference type="EMBL" id="JAIZAY010000005">
    <property type="protein sequence ID" value="KAJ8042201.1"/>
    <property type="molecule type" value="Genomic_DNA"/>
</dbReference>
<feature type="transmembrane region" description="Helical" evidence="1">
    <location>
        <begin position="6"/>
        <end position="28"/>
    </location>
</feature>
<keyword evidence="1" id="KW-1133">Transmembrane helix</keyword>
<dbReference type="Proteomes" id="UP001152320">
    <property type="component" value="Chromosome 5"/>
</dbReference>
<organism evidence="2 3">
    <name type="scientific">Holothuria leucospilota</name>
    <name type="common">Black long sea cucumber</name>
    <name type="synonym">Mertensiothuria leucospilota</name>
    <dbReference type="NCBI Taxonomy" id="206669"/>
    <lineage>
        <taxon>Eukaryota</taxon>
        <taxon>Metazoa</taxon>
        <taxon>Echinodermata</taxon>
        <taxon>Eleutherozoa</taxon>
        <taxon>Echinozoa</taxon>
        <taxon>Holothuroidea</taxon>
        <taxon>Aspidochirotacea</taxon>
        <taxon>Aspidochirotida</taxon>
        <taxon>Holothuriidae</taxon>
        <taxon>Holothuria</taxon>
    </lineage>
</organism>
<evidence type="ECO:0000256" key="1">
    <source>
        <dbReference type="SAM" id="Phobius"/>
    </source>
</evidence>
<sequence length="688" mass="79646">MLATRAKLALVTFFLESFFICVILYHVLIRDHINTRRRLKGTEVDCEGGVCSGDEMLVKTLQQGYDEMQKDLWSQMNKLLMNNCPRNWPLEVVRMIKLNDTRPPAQVCRNIHGGGEWKCAPGWAAQEDDPFCVRMFTQPLITNNPKETHKSGALQKTRNAYVQLSEKFHLLFVHIPYTGGTAIEQSLLFNETIASLQQDHYKAKLNFSSLKENRYKSYHKFCIVRHPCARLISAWKYFSRGPGIGTANLWAWRYLNNSALTSFEAFVEQLFLSGGSKLVDSQSHLQSEVKLIFDETGRFLLDHVLVYERWRESINKFSEAIHVNTSTLLPQLKNSSENSCEEMYSSSTWSKMTNIYTMDFCVLGYSRNRSRTHSSPTVRTNIKSLSRRFQYCKRNVENNYNQQKQTQIRNEVNTTKSCLVYTYFQTPPNATKTKLQLSADTIRVWKNSWSRAGWTPRVLTEEDAKRHPEYEMFREKFLSLPTTNPKAYEMSCFMRHVAMAAVGGGWMTDYDILPLHIPACIEPLNMGRYTVYQLYVPSLVSGSGDEFTRVAKLMANIDWQKRPQLSSNGLPHVSDMHLFNLFIKVDTVISMMAVIEAEHYFEKPFICNKSCPRRSRTPIPPELPQLPWVMHFSHSSLGFWVKNNITSIWPGSSWNAKNLKPVESVRPMVMKDAFDFIEIKCQYRRAKL</sequence>
<dbReference type="InterPro" id="IPR027417">
    <property type="entry name" value="P-loop_NTPase"/>
</dbReference>